<dbReference type="EMBL" id="CP036317">
    <property type="protein sequence ID" value="QDV19098.1"/>
    <property type="molecule type" value="Genomic_DNA"/>
</dbReference>
<dbReference type="Proteomes" id="UP000320839">
    <property type="component" value="Chromosome"/>
</dbReference>
<dbReference type="Gene3D" id="2.20.25.650">
    <property type="entry name" value="Tachylectin-2-like"/>
    <property type="match status" value="1"/>
</dbReference>
<feature type="domain" description="Tachylectin 2" evidence="2">
    <location>
        <begin position="193"/>
        <end position="283"/>
    </location>
</feature>
<feature type="domain" description="Tachylectin 2" evidence="2">
    <location>
        <begin position="47"/>
        <end position="188"/>
    </location>
</feature>
<dbReference type="Gene3D" id="2.115.10.10">
    <property type="entry name" value="Tachylectin 2"/>
    <property type="match status" value="1"/>
</dbReference>
<organism evidence="3 4">
    <name type="scientific">Gimesia panareensis</name>
    <dbReference type="NCBI Taxonomy" id="2527978"/>
    <lineage>
        <taxon>Bacteria</taxon>
        <taxon>Pseudomonadati</taxon>
        <taxon>Planctomycetota</taxon>
        <taxon>Planctomycetia</taxon>
        <taxon>Planctomycetales</taxon>
        <taxon>Planctomycetaceae</taxon>
        <taxon>Gimesia</taxon>
    </lineage>
</organism>
<evidence type="ECO:0000313" key="4">
    <source>
        <dbReference type="Proteomes" id="UP000320839"/>
    </source>
</evidence>
<proteinExistence type="predicted"/>
<feature type="transmembrane region" description="Helical" evidence="1">
    <location>
        <begin position="20"/>
        <end position="37"/>
    </location>
</feature>
<evidence type="ECO:0000259" key="2">
    <source>
        <dbReference type="Pfam" id="PF14517"/>
    </source>
</evidence>
<dbReference type="AlphaFoldDB" id="A0A518FRX9"/>
<evidence type="ECO:0000313" key="3">
    <source>
        <dbReference type="EMBL" id="QDV19098.1"/>
    </source>
</evidence>
<keyword evidence="1" id="KW-0812">Transmembrane</keyword>
<evidence type="ECO:0000256" key="1">
    <source>
        <dbReference type="SAM" id="Phobius"/>
    </source>
</evidence>
<keyword evidence="1" id="KW-0472">Membrane</keyword>
<keyword evidence="1" id="KW-1133">Transmembrane helix</keyword>
<protein>
    <recommendedName>
        <fullName evidence="2">Tachylectin 2 domain-containing protein</fullName>
    </recommendedName>
</protein>
<dbReference type="InterPro" id="IPR023294">
    <property type="entry name" value="Tachylectin2"/>
</dbReference>
<accession>A0A518FRX9</accession>
<gene>
    <name evidence="3" type="ORF">Pan153_37610</name>
</gene>
<dbReference type="Pfam" id="PF14517">
    <property type="entry name" value="Tachylectin"/>
    <property type="match status" value="2"/>
</dbReference>
<dbReference type="InterPro" id="IPR036813">
    <property type="entry name" value="Tachylectin2_sf"/>
</dbReference>
<dbReference type="SUPFAM" id="SSF50934">
    <property type="entry name" value="Tachylectin-2"/>
    <property type="match status" value="2"/>
</dbReference>
<dbReference type="RefSeq" id="WP_197994629.1">
    <property type="nucleotide sequence ID" value="NZ_CP036317.1"/>
</dbReference>
<reference evidence="3 4" key="1">
    <citation type="submission" date="2019-02" db="EMBL/GenBank/DDBJ databases">
        <title>Deep-cultivation of Planctomycetes and their phenomic and genomic characterization uncovers novel biology.</title>
        <authorList>
            <person name="Wiegand S."/>
            <person name="Jogler M."/>
            <person name="Boedeker C."/>
            <person name="Pinto D."/>
            <person name="Vollmers J."/>
            <person name="Rivas-Marin E."/>
            <person name="Kohn T."/>
            <person name="Peeters S.H."/>
            <person name="Heuer A."/>
            <person name="Rast P."/>
            <person name="Oberbeckmann S."/>
            <person name="Bunk B."/>
            <person name="Jeske O."/>
            <person name="Meyerdierks A."/>
            <person name="Storesund J.E."/>
            <person name="Kallscheuer N."/>
            <person name="Luecker S."/>
            <person name="Lage O.M."/>
            <person name="Pohl T."/>
            <person name="Merkel B.J."/>
            <person name="Hornburger P."/>
            <person name="Mueller R.-W."/>
            <person name="Bruemmer F."/>
            <person name="Labrenz M."/>
            <person name="Spormann A.M."/>
            <person name="Op den Camp H."/>
            <person name="Overmann J."/>
            <person name="Amann R."/>
            <person name="Jetten M.S.M."/>
            <person name="Mascher T."/>
            <person name="Medema M.H."/>
            <person name="Devos D.P."/>
            <person name="Kaster A.-K."/>
            <person name="Ovreas L."/>
            <person name="Rohde M."/>
            <person name="Galperin M.Y."/>
            <person name="Jogler C."/>
        </authorList>
    </citation>
    <scope>NUCLEOTIDE SEQUENCE [LARGE SCALE GENOMIC DNA]</scope>
    <source>
        <strain evidence="3 4">Pan153</strain>
    </source>
</reference>
<name>A0A518FRX9_9PLAN</name>
<sequence>MRVLVPSVVRLASNTTIHYLMRSVVCFFVAIFLYSLFATPCQAVQRYVFSGRRGVIYTVSPSGELYWHRHMGRFDGTNTWSEYGTKKVGMDGVDWGRFNKIFCNINGVIYAVEPSGVLRWYKHLGWRGGLNEWAEGSGQQISSGWDEHSSVFSGSEGIIYGIDYSGKLKRYRHAGFQDGRNAWGTQNSNTRDEHYVPELAGTGWDRFAKVFGGSEKGTVNAITADGDFYRYQLKDLDNVNPVDSDTKIGSGWVGFISVFSGIKQVIYGIKKSGELYWYPEDKGRVLDGKNGGRKVGESPDWTTGEKTLIQRRRDWDQIPLGTSKKKNILIFIRHAENGSKPWNLLGGKRRLLCNRFNKWESTWGKTLGPMNVKSSDYARLAYIYYLQPEHESDLPFETHPTTNRFRETANAIQHGIYPNTFSLSNEISLKPFAVPVAAGMKGVVANRAKPKVQALWPQLWYRNSDMGELVNKWDGSRISVYVLSRSFLTDLLFRIRNRSSITDKGHTVKNHLYDEIKTEFIKSVKNKNELYFYDNYWVVFREGEKWVSVTTVSLDLQEGTQGAGNQAEDQSQGCINMQNLPVPAAK</sequence>